<evidence type="ECO:0000313" key="2">
    <source>
        <dbReference type="Proteomes" id="UP000314294"/>
    </source>
</evidence>
<comment type="caution">
    <text evidence="1">The sequence shown here is derived from an EMBL/GenBank/DDBJ whole genome shotgun (WGS) entry which is preliminary data.</text>
</comment>
<evidence type="ECO:0000313" key="1">
    <source>
        <dbReference type="EMBL" id="TNN84283.1"/>
    </source>
</evidence>
<sequence>MYDSLGFVIPVLQSLNALASNLLQLQLFAAGCDQRCLAPCSRHAAGSQQTHETTLQLYLRLDTFSCDDSSSLLSLRICCEEEQICYRRIKQSYTRDLEWWLSLSYMRDLFCHRQQR</sequence>
<keyword evidence="2" id="KW-1185">Reference proteome</keyword>
<proteinExistence type="predicted"/>
<accession>A0A4Z2J467</accession>
<dbReference type="Proteomes" id="UP000314294">
    <property type="component" value="Unassembled WGS sequence"/>
</dbReference>
<name>A0A4Z2J467_9TELE</name>
<dbReference type="EMBL" id="SRLO01000028">
    <property type="protein sequence ID" value="TNN84283.1"/>
    <property type="molecule type" value="Genomic_DNA"/>
</dbReference>
<gene>
    <name evidence="1" type="ORF">EYF80_005610</name>
</gene>
<reference evidence="1 2" key="1">
    <citation type="submission" date="2019-03" db="EMBL/GenBank/DDBJ databases">
        <title>First draft genome of Liparis tanakae, snailfish: a comprehensive survey of snailfish specific genes.</title>
        <authorList>
            <person name="Kim W."/>
            <person name="Song I."/>
            <person name="Jeong J.-H."/>
            <person name="Kim D."/>
            <person name="Kim S."/>
            <person name="Ryu S."/>
            <person name="Song J.Y."/>
            <person name="Lee S.K."/>
        </authorList>
    </citation>
    <scope>NUCLEOTIDE SEQUENCE [LARGE SCALE GENOMIC DNA]</scope>
    <source>
        <tissue evidence="1">Muscle</tissue>
    </source>
</reference>
<dbReference type="AlphaFoldDB" id="A0A4Z2J467"/>
<organism evidence="1 2">
    <name type="scientific">Liparis tanakae</name>
    <name type="common">Tanaka's snailfish</name>
    <dbReference type="NCBI Taxonomy" id="230148"/>
    <lineage>
        <taxon>Eukaryota</taxon>
        <taxon>Metazoa</taxon>
        <taxon>Chordata</taxon>
        <taxon>Craniata</taxon>
        <taxon>Vertebrata</taxon>
        <taxon>Euteleostomi</taxon>
        <taxon>Actinopterygii</taxon>
        <taxon>Neopterygii</taxon>
        <taxon>Teleostei</taxon>
        <taxon>Neoteleostei</taxon>
        <taxon>Acanthomorphata</taxon>
        <taxon>Eupercaria</taxon>
        <taxon>Perciformes</taxon>
        <taxon>Cottioidei</taxon>
        <taxon>Cottales</taxon>
        <taxon>Liparidae</taxon>
        <taxon>Liparis</taxon>
    </lineage>
</organism>
<protein>
    <submittedName>
        <fullName evidence="1">Uncharacterized protein</fullName>
    </submittedName>
</protein>